<evidence type="ECO:0000256" key="1">
    <source>
        <dbReference type="ARBA" id="ARBA00022452"/>
    </source>
</evidence>
<dbReference type="InterPro" id="IPR010827">
    <property type="entry name" value="BamA/TamA_POTRA"/>
</dbReference>
<accession>A0A9X1I5B2</accession>
<evidence type="ECO:0000256" key="2">
    <source>
        <dbReference type="ARBA" id="ARBA00022692"/>
    </source>
</evidence>
<evidence type="ECO:0000259" key="3">
    <source>
        <dbReference type="Pfam" id="PF07244"/>
    </source>
</evidence>
<dbReference type="Gene3D" id="3.10.20.310">
    <property type="entry name" value="membrane protein fhac"/>
    <property type="match status" value="1"/>
</dbReference>
<gene>
    <name evidence="4" type="ORF">LG651_05730</name>
</gene>
<organism evidence="4 5">
    <name type="scientific">Neotamlana sargassicola</name>
    <dbReference type="NCBI Taxonomy" id="2883125"/>
    <lineage>
        <taxon>Bacteria</taxon>
        <taxon>Pseudomonadati</taxon>
        <taxon>Bacteroidota</taxon>
        <taxon>Flavobacteriia</taxon>
        <taxon>Flavobacteriales</taxon>
        <taxon>Flavobacteriaceae</taxon>
        <taxon>Neotamlana</taxon>
    </lineage>
</organism>
<protein>
    <recommendedName>
        <fullName evidence="3">POTRA domain-containing protein</fullName>
    </recommendedName>
</protein>
<proteinExistence type="predicted"/>
<dbReference type="GO" id="GO:0019867">
    <property type="term" value="C:outer membrane"/>
    <property type="evidence" value="ECO:0007669"/>
    <property type="project" value="InterPro"/>
</dbReference>
<name>A0A9X1I5B2_9FLAO</name>
<sequence length="560" mass="64964">MRFLLLIICTLVFGSAYSQNINLKIFGKTDLETKIIDSTNYTKTHPNTLFIKNEIETITRTLEKKGYIELKPNKLKKINDSLFTIQLSLYKRYKQLRVYYEELYLKEDIINKISKNYTRSYFDLPFLEIENSLNYLNREIAKTGFPFTKLKLSNFTINKDLVEAKLTVINSRKKRVVNNIIIKGYEKFPKTYLKHYLKIKQNQLFNLAEIQTKTNQLNNLNFANKLKSPEVLFTQDSTTLYLYIDKIPSNNFDGFLGFGTNEETNKIQFDGYLSLNLVNNLNFGESLNIFYKSDENDQQTFEINTKAPYLFNTPIGIDLTLRIFKKDSSFTTANQSAKLNYQINAKHKISTGINSTTSSNLLNTTQNTNIDDYESTFYTLNYEYLSLNSNNLLFPIKSKFYIEGGLGNRKTNINNQQQSQFTLEAFNIFYLNNRNSFFLKTNNALLSSNAYFENELYQFGGINSIRGFEENSIYANLFSVINTEYRYQLSSNIYINTIFDAAYFENNITSTKEKLLGYGLGLGILTKSGLFKLNYANGKFEDSNFNFSNSKIHISLKTSF</sequence>
<dbReference type="Pfam" id="PF07244">
    <property type="entry name" value="POTRA"/>
    <property type="match status" value="1"/>
</dbReference>
<dbReference type="PANTHER" id="PTHR12815:SF18">
    <property type="entry name" value="SORTING AND ASSEMBLY MACHINERY COMPONENT 50 HOMOLOG"/>
    <property type="match status" value="1"/>
</dbReference>
<dbReference type="PANTHER" id="PTHR12815">
    <property type="entry name" value="SORTING AND ASSEMBLY MACHINERY SAMM50 PROTEIN FAMILY MEMBER"/>
    <property type="match status" value="1"/>
</dbReference>
<dbReference type="InterPro" id="IPR039910">
    <property type="entry name" value="D15-like"/>
</dbReference>
<reference evidence="4" key="1">
    <citation type="submission" date="2021-10" db="EMBL/GenBank/DDBJ databases">
        <title>Tamlana sargassums sp. nov., and Tamlana laminarinivorans sp. nov., two new bacteria isolated from the brown alga.</title>
        <authorList>
            <person name="Li J."/>
        </authorList>
    </citation>
    <scope>NUCLEOTIDE SEQUENCE</scope>
    <source>
        <strain evidence="4">62-3</strain>
    </source>
</reference>
<keyword evidence="5" id="KW-1185">Reference proteome</keyword>
<dbReference type="AlphaFoldDB" id="A0A9X1I5B2"/>
<keyword evidence="1" id="KW-0472">Membrane</keyword>
<dbReference type="Gene3D" id="2.40.160.50">
    <property type="entry name" value="membrane protein fhac: a member of the omp85/tpsb transporter family"/>
    <property type="match status" value="1"/>
</dbReference>
<keyword evidence="1" id="KW-1134">Transmembrane beta strand</keyword>
<comment type="caution">
    <text evidence="4">The sequence shown here is derived from an EMBL/GenBank/DDBJ whole genome shotgun (WGS) entry which is preliminary data.</text>
</comment>
<keyword evidence="2" id="KW-0812">Transmembrane</keyword>
<evidence type="ECO:0000313" key="5">
    <source>
        <dbReference type="Proteomes" id="UP001139286"/>
    </source>
</evidence>
<dbReference type="EMBL" id="JAJAPX010000002">
    <property type="protein sequence ID" value="MCB4807743.1"/>
    <property type="molecule type" value="Genomic_DNA"/>
</dbReference>
<feature type="domain" description="POTRA" evidence="3">
    <location>
        <begin position="177"/>
        <end position="244"/>
    </location>
</feature>
<evidence type="ECO:0000313" key="4">
    <source>
        <dbReference type="EMBL" id="MCB4807743.1"/>
    </source>
</evidence>
<dbReference type="Proteomes" id="UP001139286">
    <property type="component" value="Unassembled WGS sequence"/>
</dbReference>
<dbReference type="RefSeq" id="WP_226695195.1">
    <property type="nucleotide sequence ID" value="NZ_JAJAPX010000002.1"/>
</dbReference>